<dbReference type="PANTHER" id="PTHR40841">
    <property type="entry name" value="SIDEROPHORE TRIACETYLFUSARININE C ESTERASE"/>
    <property type="match status" value="1"/>
</dbReference>
<keyword evidence="2" id="KW-0378">Hydrolase</keyword>
<protein>
    <submittedName>
        <fullName evidence="4">Esterase</fullName>
    </submittedName>
</protein>
<feature type="chain" id="PRO_5045233946" evidence="3">
    <location>
        <begin position="21"/>
        <end position="265"/>
    </location>
</feature>
<dbReference type="Pfam" id="PF00756">
    <property type="entry name" value="Esterase"/>
    <property type="match status" value="1"/>
</dbReference>
<dbReference type="InterPro" id="IPR029058">
    <property type="entry name" value="AB_hydrolase_fold"/>
</dbReference>
<evidence type="ECO:0000256" key="1">
    <source>
        <dbReference type="ARBA" id="ARBA00005622"/>
    </source>
</evidence>
<reference evidence="4 5" key="1">
    <citation type="journal article" date="2014" name="Genome Announc.">
        <title>Draft Genome Sequence of the Carrageenan-Degrading Bacterium Cellulophaga sp. Strain KL-A, Isolated from Decaying Marine Algae.</title>
        <authorList>
            <person name="Shan D."/>
            <person name="Ying J."/>
            <person name="Li X."/>
            <person name="Gao Z."/>
            <person name="Wei G."/>
            <person name="Shao Z."/>
        </authorList>
    </citation>
    <scope>NUCLEOTIDE SEQUENCE [LARGE SCALE GENOMIC DNA]</scope>
    <source>
        <strain evidence="4 5">KL-A</strain>
    </source>
</reference>
<dbReference type="Proteomes" id="UP000019275">
    <property type="component" value="Unassembled WGS sequence"/>
</dbReference>
<dbReference type="PANTHER" id="PTHR40841:SF2">
    <property type="entry name" value="SIDEROPHORE-DEGRADING ESTERASE (EUROFUNG)"/>
    <property type="match status" value="1"/>
</dbReference>
<keyword evidence="5" id="KW-1185">Reference proteome</keyword>
<evidence type="ECO:0000256" key="2">
    <source>
        <dbReference type="ARBA" id="ARBA00022801"/>
    </source>
</evidence>
<gene>
    <name evidence="4" type="ORF">KLA_03707</name>
</gene>
<comment type="caution">
    <text evidence="4">The sequence shown here is derived from an EMBL/GenBank/DDBJ whole genome shotgun (WGS) entry which is preliminary data.</text>
</comment>
<accession>A0ABN0RR68</accession>
<evidence type="ECO:0000256" key="3">
    <source>
        <dbReference type="SAM" id="SignalP"/>
    </source>
</evidence>
<comment type="similarity">
    <text evidence="1">Belongs to the esterase D family.</text>
</comment>
<evidence type="ECO:0000313" key="5">
    <source>
        <dbReference type="Proteomes" id="UP000019275"/>
    </source>
</evidence>
<proteinExistence type="inferred from homology"/>
<dbReference type="PROSITE" id="PS51257">
    <property type="entry name" value="PROKAR_LIPOPROTEIN"/>
    <property type="match status" value="1"/>
</dbReference>
<sequence length="265" mass="29686">MKLTTLIVFCIVLLSCSATDDDFDIIGSKEQFTINSSIVNDSYAIYVFLPKNYNSSLANQLIIALDGDTRFTSIANIVSNKVKKNSMPACILVAIGNNKQRNRDYTPTIYAHGSGGAENFYQFIKNELIPELESRYSIDSSNNKTLIGHSFGGLFTQYVMAKERASNPFNKFISGGTSYWYDSGVIFNFEEYYASSNTDLDVIFYNGMGSLEGGVMLASFEEMNNRLRSRNFPNFKHKSELIKKSGHSGSATKIVKKGLDYVFYK</sequence>
<dbReference type="RefSeq" id="WP_034644050.1">
    <property type="nucleotide sequence ID" value="NZ_ARZX01000003.1"/>
</dbReference>
<dbReference type="SUPFAM" id="SSF53474">
    <property type="entry name" value="alpha/beta-Hydrolases"/>
    <property type="match status" value="1"/>
</dbReference>
<dbReference type="EMBL" id="ARZX01000003">
    <property type="protein sequence ID" value="EWH14439.1"/>
    <property type="molecule type" value="Genomic_DNA"/>
</dbReference>
<keyword evidence="3" id="KW-0732">Signal</keyword>
<evidence type="ECO:0000313" key="4">
    <source>
        <dbReference type="EMBL" id="EWH14439.1"/>
    </source>
</evidence>
<dbReference type="Gene3D" id="3.40.50.1820">
    <property type="entry name" value="alpha/beta hydrolase"/>
    <property type="match status" value="1"/>
</dbReference>
<feature type="signal peptide" evidence="3">
    <location>
        <begin position="1"/>
        <end position="20"/>
    </location>
</feature>
<organism evidence="4 5">
    <name type="scientific">Cellulophaga geojensis KL-A</name>
    <dbReference type="NCBI Taxonomy" id="1328323"/>
    <lineage>
        <taxon>Bacteria</taxon>
        <taxon>Pseudomonadati</taxon>
        <taxon>Bacteroidota</taxon>
        <taxon>Flavobacteriia</taxon>
        <taxon>Flavobacteriales</taxon>
        <taxon>Flavobacteriaceae</taxon>
        <taxon>Cellulophaga</taxon>
    </lineage>
</organism>
<dbReference type="InterPro" id="IPR000801">
    <property type="entry name" value="Esterase-like"/>
</dbReference>
<name>A0ABN0RR68_9FLAO</name>
<dbReference type="InterPro" id="IPR052558">
    <property type="entry name" value="Siderophore_Hydrolase_D"/>
</dbReference>